<keyword evidence="6 8" id="KW-0472">Membrane</keyword>
<gene>
    <name evidence="14" type="ORF">H5J25_02215</name>
</gene>
<evidence type="ECO:0000256" key="1">
    <source>
        <dbReference type="ARBA" id="ARBA00004571"/>
    </source>
</evidence>
<evidence type="ECO:0000256" key="3">
    <source>
        <dbReference type="ARBA" id="ARBA00022452"/>
    </source>
</evidence>
<proteinExistence type="inferred from homology"/>
<keyword evidence="15" id="KW-1185">Reference proteome</keyword>
<evidence type="ECO:0000256" key="5">
    <source>
        <dbReference type="ARBA" id="ARBA00023077"/>
    </source>
</evidence>
<reference evidence="15" key="1">
    <citation type="submission" date="2020-09" db="EMBL/GenBank/DDBJ databases">
        <title>Sphingomonas sp., a new species isolated from pork steak.</title>
        <authorList>
            <person name="Heidler von Heilborn D."/>
        </authorList>
    </citation>
    <scope>NUCLEOTIDE SEQUENCE [LARGE SCALE GENOMIC DNA]</scope>
</reference>
<dbReference type="GO" id="GO:0009279">
    <property type="term" value="C:cell outer membrane"/>
    <property type="evidence" value="ECO:0007669"/>
    <property type="project" value="UniProtKB-SubCell"/>
</dbReference>
<dbReference type="EMBL" id="CP061035">
    <property type="protein sequence ID" value="QQV77639.1"/>
    <property type="molecule type" value="Genomic_DNA"/>
</dbReference>
<name>A0A974NV68_9SPHN</name>
<dbReference type="Proteomes" id="UP000595894">
    <property type="component" value="Chromosome"/>
</dbReference>
<dbReference type="InterPro" id="IPR036942">
    <property type="entry name" value="Beta-barrel_TonB_sf"/>
</dbReference>
<feature type="signal peptide" evidence="11">
    <location>
        <begin position="1"/>
        <end position="29"/>
    </location>
</feature>
<evidence type="ECO:0000256" key="8">
    <source>
        <dbReference type="PROSITE-ProRule" id="PRU01360"/>
    </source>
</evidence>
<evidence type="ECO:0000259" key="13">
    <source>
        <dbReference type="Pfam" id="PF07715"/>
    </source>
</evidence>
<dbReference type="InterPro" id="IPR037066">
    <property type="entry name" value="Plug_dom_sf"/>
</dbReference>
<dbReference type="InterPro" id="IPR039426">
    <property type="entry name" value="TonB-dep_rcpt-like"/>
</dbReference>
<evidence type="ECO:0000256" key="10">
    <source>
        <dbReference type="SAM" id="MobiDB-lite"/>
    </source>
</evidence>
<dbReference type="SUPFAM" id="SSF56935">
    <property type="entry name" value="Porins"/>
    <property type="match status" value="1"/>
</dbReference>
<dbReference type="Pfam" id="PF00593">
    <property type="entry name" value="TonB_dep_Rec_b-barrel"/>
    <property type="match status" value="1"/>
</dbReference>
<protein>
    <submittedName>
        <fullName evidence="14">TonB-dependent receptor</fullName>
    </submittedName>
</protein>
<dbReference type="KEGG" id="sari:H5J25_02215"/>
<feature type="region of interest" description="Disordered" evidence="10">
    <location>
        <begin position="29"/>
        <end position="53"/>
    </location>
</feature>
<accession>A0A974NV68</accession>
<feature type="chain" id="PRO_5037446301" evidence="11">
    <location>
        <begin position="30"/>
        <end position="956"/>
    </location>
</feature>
<evidence type="ECO:0000259" key="12">
    <source>
        <dbReference type="Pfam" id="PF00593"/>
    </source>
</evidence>
<feature type="compositionally biased region" description="Low complexity" evidence="10">
    <location>
        <begin position="29"/>
        <end position="42"/>
    </location>
</feature>
<organism evidence="14 15">
    <name type="scientific">Sphingomonas aliaeris</name>
    <dbReference type="NCBI Taxonomy" id="2759526"/>
    <lineage>
        <taxon>Bacteria</taxon>
        <taxon>Pseudomonadati</taxon>
        <taxon>Pseudomonadota</taxon>
        <taxon>Alphaproteobacteria</taxon>
        <taxon>Sphingomonadales</taxon>
        <taxon>Sphingomonadaceae</taxon>
        <taxon>Sphingomonas</taxon>
    </lineage>
</organism>
<evidence type="ECO:0000256" key="11">
    <source>
        <dbReference type="SAM" id="SignalP"/>
    </source>
</evidence>
<keyword evidence="14" id="KW-0675">Receptor</keyword>
<keyword evidence="3 8" id="KW-1134">Transmembrane beta strand</keyword>
<feature type="domain" description="TonB-dependent receptor plug" evidence="13">
    <location>
        <begin position="65"/>
        <end position="173"/>
    </location>
</feature>
<keyword evidence="2 8" id="KW-0813">Transport</keyword>
<evidence type="ECO:0000313" key="15">
    <source>
        <dbReference type="Proteomes" id="UP000595894"/>
    </source>
</evidence>
<comment type="similarity">
    <text evidence="8 9">Belongs to the TonB-dependent receptor family.</text>
</comment>
<keyword evidence="4 8" id="KW-0812">Transmembrane</keyword>
<evidence type="ECO:0000256" key="4">
    <source>
        <dbReference type="ARBA" id="ARBA00022692"/>
    </source>
</evidence>
<evidence type="ECO:0000256" key="9">
    <source>
        <dbReference type="RuleBase" id="RU003357"/>
    </source>
</evidence>
<comment type="subcellular location">
    <subcellularLocation>
        <location evidence="1 8">Cell outer membrane</location>
        <topology evidence="1 8">Multi-pass membrane protein</topology>
    </subcellularLocation>
</comment>
<dbReference type="PANTHER" id="PTHR30069">
    <property type="entry name" value="TONB-DEPENDENT OUTER MEMBRANE RECEPTOR"/>
    <property type="match status" value="1"/>
</dbReference>
<dbReference type="Pfam" id="PF07715">
    <property type="entry name" value="Plug"/>
    <property type="match status" value="1"/>
</dbReference>
<keyword evidence="5 9" id="KW-0798">TonB box</keyword>
<dbReference type="AlphaFoldDB" id="A0A974NV68"/>
<evidence type="ECO:0000256" key="2">
    <source>
        <dbReference type="ARBA" id="ARBA00022448"/>
    </source>
</evidence>
<evidence type="ECO:0000313" key="14">
    <source>
        <dbReference type="EMBL" id="QQV77639.1"/>
    </source>
</evidence>
<dbReference type="PROSITE" id="PS52016">
    <property type="entry name" value="TONB_DEPENDENT_REC_3"/>
    <property type="match status" value="1"/>
</dbReference>
<dbReference type="PANTHER" id="PTHR30069:SF40">
    <property type="entry name" value="TONB-DEPENDENT RECEPTOR NMB0964-RELATED"/>
    <property type="match status" value="1"/>
</dbReference>
<feature type="domain" description="TonB-dependent receptor-like beta-barrel" evidence="12">
    <location>
        <begin position="419"/>
        <end position="912"/>
    </location>
</feature>
<sequence length="956" mass="104615">MKDRFSRDLVRYSVSALALAVSAASSAQAQQAVPAAPSSPDRPSADDQSDQGEVVVTGVVQKTRKLDTTFTVDTLDQADIQRLAPLSTADLLNNIPGFFAEGSTAGERSNNVTVRGLPSSGYRYAPQLIDGLPVYQDSDVPFANNDVFFSNDLMTDRVEVVKGGPGGILYSNGLGAIVNYVTKTGGDRFEGGYKLELATYGFVRNDVFVSGPINDNLHFAVGGFFRTSDGLRDVGYTADKGGQIRGNLTYSSTDGKTNFGLYASRLDDRNAVYNNLPIEVPGFTVPGTPENPIRIDSDTVKPIGINFQDGSLLSKPNRYVTQIDNDGNVTRADLADGIRPKFTTITGKFSKELDSGWRFDFDANYTKGSSGFNALFAGNDAAPASTFLANRFIGDVLQPAFDANFQVAENTPNNAPFYNRNILATYFNGLSGADFNRLYRQPLLDAGFSNFEQLRAQYGANQTIGGPGGYIGAFNVSDGQPIAANSNLSFQIPWIVKSKLMSATQNLKIQKDISLWGDHHLTFGVYHSNNKDDYDFQQSLTITTLAEPSELVDLYIIDRNGNKVGQSLSLNGSYLPGFAGNAAKGKAENFAGFVQDHWELFDRRLRIDAGFRWETEQLNVAFRNRVCCTSFLPGGAATGNRAYTQVQTLGPAQYLDERYSGHGWSVGANYALKRNLAVYALASQSFRLPSFNDGVAFAQSAPLADPVEHIDQYEGGVRFQSRWFDASATGFYNKFTPRTLINIYQDINAPVCTAGGTVATTATITSCPNVFQPYSLGTTNYGAELEVMLRPQFVPGFDIKANVVLQNPRVNGSSYTIVNQVGNSYQYATVSQDGRREGRQATVTLNIQPRWDLKPLTGLPVKLFGQYEYRSERYSNSQDQNVTLYPSYYIVNAGALIDITRKLSIQFHVANLTNQLSFTEGDPLFFDLKAPNGIGNRGVARPLFGRTGRMAINFRF</sequence>
<dbReference type="GO" id="GO:0015344">
    <property type="term" value="F:siderophore uptake transmembrane transporter activity"/>
    <property type="evidence" value="ECO:0007669"/>
    <property type="project" value="TreeGrafter"/>
</dbReference>
<evidence type="ECO:0000256" key="6">
    <source>
        <dbReference type="ARBA" id="ARBA00023136"/>
    </source>
</evidence>
<dbReference type="InterPro" id="IPR000531">
    <property type="entry name" value="Beta-barrel_TonB"/>
</dbReference>
<keyword evidence="7 8" id="KW-0998">Cell outer membrane</keyword>
<dbReference type="Gene3D" id="2.170.130.10">
    <property type="entry name" value="TonB-dependent receptor, plug domain"/>
    <property type="match status" value="1"/>
</dbReference>
<dbReference type="InterPro" id="IPR012910">
    <property type="entry name" value="Plug_dom"/>
</dbReference>
<evidence type="ECO:0000256" key="7">
    <source>
        <dbReference type="ARBA" id="ARBA00023237"/>
    </source>
</evidence>
<dbReference type="GO" id="GO:0044718">
    <property type="term" value="P:siderophore transmembrane transport"/>
    <property type="evidence" value="ECO:0007669"/>
    <property type="project" value="TreeGrafter"/>
</dbReference>
<dbReference type="Gene3D" id="2.40.170.20">
    <property type="entry name" value="TonB-dependent receptor, beta-barrel domain"/>
    <property type="match status" value="1"/>
</dbReference>
<keyword evidence="11" id="KW-0732">Signal</keyword>